<evidence type="ECO:0000256" key="1">
    <source>
        <dbReference type="ARBA" id="ARBA00001933"/>
    </source>
</evidence>
<gene>
    <name evidence="6" type="ORF">DFR50_10353</name>
</gene>
<dbReference type="AlphaFoldDB" id="A0A366FRC3"/>
<evidence type="ECO:0000313" key="6">
    <source>
        <dbReference type="EMBL" id="RBP17168.1"/>
    </source>
</evidence>
<dbReference type="Gene3D" id="3.90.1150.10">
    <property type="entry name" value="Aspartate Aminotransferase, domain 1"/>
    <property type="match status" value="1"/>
</dbReference>
<organism evidence="6 7">
    <name type="scientific">Roseiarcus fermentans</name>
    <dbReference type="NCBI Taxonomy" id="1473586"/>
    <lineage>
        <taxon>Bacteria</taxon>
        <taxon>Pseudomonadati</taxon>
        <taxon>Pseudomonadota</taxon>
        <taxon>Alphaproteobacteria</taxon>
        <taxon>Hyphomicrobiales</taxon>
        <taxon>Roseiarcaceae</taxon>
        <taxon>Roseiarcus</taxon>
    </lineage>
</organism>
<dbReference type="EMBL" id="QNRK01000003">
    <property type="protein sequence ID" value="RBP17168.1"/>
    <property type="molecule type" value="Genomic_DNA"/>
</dbReference>
<evidence type="ECO:0000256" key="2">
    <source>
        <dbReference type="ARBA" id="ARBA00022679"/>
    </source>
</evidence>
<evidence type="ECO:0000259" key="5">
    <source>
        <dbReference type="Pfam" id="PF00155"/>
    </source>
</evidence>
<dbReference type="OrthoDB" id="9807157at2"/>
<keyword evidence="4" id="KW-1133">Transmembrane helix</keyword>
<keyword evidence="2" id="KW-0808">Transferase</keyword>
<dbReference type="GO" id="GO:0030170">
    <property type="term" value="F:pyridoxal phosphate binding"/>
    <property type="evidence" value="ECO:0007669"/>
    <property type="project" value="InterPro"/>
</dbReference>
<comment type="cofactor">
    <cofactor evidence="1">
        <name>pyridoxal 5'-phosphate</name>
        <dbReference type="ChEBI" id="CHEBI:597326"/>
    </cofactor>
</comment>
<dbReference type="CDD" id="cd06454">
    <property type="entry name" value="KBL_like"/>
    <property type="match status" value="1"/>
</dbReference>
<sequence>MDLLPISGDEPKYRGPSAASSPRDLSEKQDAVDSDISTDCFETLPRMQEQRAFSAEIKRLGHRHPYFLVHEGRAGASTVVDGESLINFSSYDYLGFNQHPDVHRAAVEAVGLYGVSPSASRLVAGERKIHTDLERALAEHYSQDASLSFVSGYGTNVSVIGALMGPKDLILFDSLAHNSIIAGAKLSGAKVRSFPHNDLDALDAALQRRRGLYQRVLIVAEGLYSMDGDVCDLPRLVDIKTRHRAMLMIDEAHSLGVLGRHGRGSFERFGVDPRSVDIWMGTLSKTLASCGGFVAASSTLIEFFKHNAGGFVFSVALAPAFAAAALAAHRLLLVSGERVERLRENAGLFSRLARSQGLDLGESLGEAVIPVIVGDSVRAVAVSSNLLGRGVNVQPIIYPAVRDGAARLRFFISSEHSREQIEVAVLCLAEELRRAGTEQGPVAQRGSR</sequence>
<evidence type="ECO:0000256" key="4">
    <source>
        <dbReference type="SAM" id="Phobius"/>
    </source>
</evidence>
<dbReference type="PANTHER" id="PTHR13693">
    <property type="entry name" value="CLASS II AMINOTRANSFERASE/8-AMINO-7-OXONONANOATE SYNTHASE"/>
    <property type="match status" value="1"/>
</dbReference>
<keyword evidence="4" id="KW-0812">Transmembrane</keyword>
<dbReference type="PANTHER" id="PTHR13693:SF3">
    <property type="entry name" value="LD36009P"/>
    <property type="match status" value="1"/>
</dbReference>
<dbReference type="GO" id="GO:0016740">
    <property type="term" value="F:transferase activity"/>
    <property type="evidence" value="ECO:0007669"/>
    <property type="project" value="UniProtKB-KW"/>
</dbReference>
<dbReference type="InterPro" id="IPR050087">
    <property type="entry name" value="AON_synthase_class-II"/>
</dbReference>
<protein>
    <submittedName>
        <fullName evidence="6">8-amino-7-oxononanoate synthase</fullName>
    </submittedName>
</protein>
<dbReference type="InterPro" id="IPR015422">
    <property type="entry name" value="PyrdxlP-dep_Trfase_small"/>
</dbReference>
<accession>A0A366FRC3</accession>
<feature type="domain" description="Aminotransferase class I/classII large" evidence="5">
    <location>
        <begin position="85"/>
        <end position="425"/>
    </location>
</feature>
<dbReference type="InterPro" id="IPR015421">
    <property type="entry name" value="PyrdxlP-dep_Trfase_major"/>
</dbReference>
<proteinExistence type="predicted"/>
<evidence type="ECO:0000256" key="3">
    <source>
        <dbReference type="SAM" id="MobiDB-lite"/>
    </source>
</evidence>
<keyword evidence="4" id="KW-0472">Membrane</keyword>
<dbReference type="Proteomes" id="UP000253529">
    <property type="component" value="Unassembled WGS sequence"/>
</dbReference>
<dbReference type="Gene3D" id="3.40.640.10">
    <property type="entry name" value="Type I PLP-dependent aspartate aminotransferase-like (Major domain)"/>
    <property type="match status" value="1"/>
</dbReference>
<comment type="caution">
    <text evidence="6">The sequence shown here is derived from an EMBL/GenBank/DDBJ whole genome shotgun (WGS) entry which is preliminary data.</text>
</comment>
<dbReference type="InterPro" id="IPR004839">
    <property type="entry name" value="Aminotransferase_I/II_large"/>
</dbReference>
<feature type="region of interest" description="Disordered" evidence="3">
    <location>
        <begin position="1"/>
        <end position="33"/>
    </location>
</feature>
<keyword evidence="7" id="KW-1185">Reference proteome</keyword>
<dbReference type="InterPro" id="IPR015424">
    <property type="entry name" value="PyrdxlP-dep_Trfase"/>
</dbReference>
<reference evidence="6 7" key="1">
    <citation type="submission" date="2018-06" db="EMBL/GenBank/DDBJ databases">
        <title>Genomic Encyclopedia of Type Strains, Phase IV (KMG-IV): sequencing the most valuable type-strain genomes for metagenomic binning, comparative biology and taxonomic classification.</title>
        <authorList>
            <person name="Goeker M."/>
        </authorList>
    </citation>
    <scope>NUCLEOTIDE SEQUENCE [LARGE SCALE GENOMIC DNA]</scope>
    <source>
        <strain evidence="6 7">DSM 24875</strain>
    </source>
</reference>
<dbReference type="SUPFAM" id="SSF53383">
    <property type="entry name" value="PLP-dependent transferases"/>
    <property type="match status" value="1"/>
</dbReference>
<evidence type="ECO:0000313" key="7">
    <source>
        <dbReference type="Proteomes" id="UP000253529"/>
    </source>
</evidence>
<name>A0A366FRC3_9HYPH</name>
<feature type="transmembrane region" description="Helical" evidence="4">
    <location>
        <begin position="311"/>
        <end position="333"/>
    </location>
</feature>
<dbReference type="Pfam" id="PF00155">
    <property type="entry name" value="Aminotran_1_2"/>
    <property type="match status" value="1"/>
</dbReference>